<protein>
    <recommendedName>
        <fullName evidence="1">DUF6538 domain-containing protein</fullName>
    </recommendedName>
</protein>
<dbReference type="OrthoDB" id="7222937at2"/>
<dbReference type="Proteomes" id="UP000466730">
    <property type="component" value="Unassembled WGS sequence"/>
</dbReference>
<dbReference type="EMBL" id="WJPO01000004">
    <property type="protein sequence ID" value="MRH20308.1"/>
    <property type="molecule type" value="Genomic_DNA"/>
</dbReference>
<evidence type="ECO:0000313" key="3">
    <source>
        <dbReference type="Proteomes" id="UP000466730"/>
    </source>
</evidence>
<sequence>MLEHKTPNHTFWKNGVFYFRRRVPSDLSHHYTSGQGRVANAVEILWRHAPGM</sequence>
<name>A0A844BCG8_9RHOB</name>
<accession>A0A844BCG8</accession>
<dbReference type="InterPro" id="IPR046668">
    <property type="entry name" value="DUF6538"/>
</dbReference>
<keyword evidence="3" id="KW-1185">Reference proteome</keyword>
<gene>
    <name evidence="2" type="ORF">GH815_04820</name>
</gene>
<evidence type="ECO:0000313" key="2">
    <source>
        <dbReference type="EMBL" id="MRH20308.1"/>
    </source>
</evidence>
<organism evidence="2 3">
    <name type="scientific">Rhodovulum strictum</name>
    <dbReference type="NCBI Taxonomy" id="58314"/>
    <lineage>
        <taxon>Bacteria</taxon>
        <taxon>Pseudomonadati</taxon>
        <taxon>Pseudomonadota</taxon>
        <taxon>Alphaproteobacteria</taxon>
        <taxon>Rhodobacterales</taxon>
        <taxon>Paracoccaceae</taxon>
        <taxon>Rhodovulum</taxon>
    </lineage>
</organism>
<reference evidence="2 3" key="1">
    <citation type="submission" date="2019-11" db="EMBL/GenBank/DDBJ databases">
        <title>Draft Whole-Genome sequence of the marine photosynthetic bacterium Rhodovulum strictum DSM 11289.</title>
        <authorList>
            <person name="Kyndt J.A."/>
            <person name="Meyer T.E."/>
        </authorList>
    </citation>
    <scope>NUCLEOTIDE SEQUENCE [LARGE SCALE GENOMIC DNA]</scope>
    <source>
        <strain evidence="2 3">DSM 11289</strain>
    </source>
</reference>
<dbReference type="AlphaFoldDB" id="A0A844BCG8"/>
<comment type="caution">
    <text evidence="2">The sequence shown here is derived from an EMBL/GenBank/DDBJ whole genome shotgun (WGS) entry which is preliminary data.</text>
</comment>
<evidence type="ECO:0000259" key="1">
    <source>
        <dbReference type="Pfam" id="PF20172"/>
    </source>
</evidence>
<dbReference type="RefSeq" id="WP_153747610.1">
    <property type="nucleotide sequence ID" value="NZ_BAAADI010000032.1"/>
</dbReference>
<proteinExistence type="predicted"/>
<dbReference type="Pfam" id="PF20172">
    <property type="entry name" value="DUF6538"/>
    <property type="match status" value="1"/>
</dbReference>
<feature type="domain" description="DUF6538" evidence="1">
    <location>
        <begin position="9"/>
        <end position="33"/>
    </location>
</feature>